<feature type="domain" description="EAL" evidence="7">
    <location>
        <begin position="660"/>
        <end position="915"/>
    </location>
</feature>
<dbReference type="InterPro" id="IPR006189">
    <property type="entry name" value="CHASE_dom"/>
</dbReference>
<accession>A0ABT9JY38</accession>
<proteinExistence type="predicted"/>
<feature type="domain" description="CHASE" evidence="6">
    <location>
        <begin position="134"/>
        <end position="301"/>
    </location>
</feature>
<evidence type="ECO:0000259" key="8">
    <source>
        <dbReference type="PROSITE" id="PS50887"/>
    </source>
</evidence>
<dbReference type="SUPFAM" id="SSF55785">
    <property type="entry name" value="PYP-like sensor domain (PAS domain)"/>
    <property type="match status" value="1"/>
</dbReference>
<name>A0ABT9JY38_9PROT</name>
<dbReference type="InterPro" id="IPR029787">
    <property type="entry name" value="Nucleotide_cyclase"/>
</dbReference>
<dbReference type="PROSITE" id="PS50887">
    <property type="entry name" value="GGDEF"/>
    <property type="match status" value="1"/>
</dbReference>
<evidence type="ECO:0000256" key="4">
    <source>
        <dbReference type="ARBA" id="ARBA00023136"/>
    </source>
</evidence>
<comment type="caution">
    <text evidence="9">The sequence shown here is derived from an EMBL/GenBank/DDBJ whole genome shotgun (WGS) entry which is preliminary data.</text>
</comment>
<keyword evidence="3" id="KW-1133">Transmembrane helix</keyword>
<dbReference type="InterPro" id="IPR052155">
    <property type="entry name" value="Biofilm_reg_signaling"/>
</dbReference>
<evidence type="ECO:0000259" key="6">
    <source>
        <dbReference type="PROSITE" id="PS50839"/>
    </source>
</evidence>
<feature type="domain" description="PAC" evidence="5">
    <location>
        <begin position="434"/>
        <end position="487"/>
    </location>
</feature>
<dbReference type="Gene3D" id="3.30.450.350">
    <property type="entry name" value="CHASE domain"/>
    <property type="match status" value="1"/>
</dbReference>
<dbReference type="PROSITE" id="PS50839">
    <property type="entry name" value="CHASE"/>
    <property type="match status" value="1"/>
</dbReference>
<dbReference type="CDD" id="cd01949">
    <property type="entry name" value="GGDEF"/>
    <property type="match status" value="1"/>
</dbReference>
<keyword evidence="4" id="KW-0472">Membrane</keyword>
<dbReference type="Pfam" id="PF00563">
    <property type="entry name" value="EAL"/>
    <property type="match status" value="1"/>
</dbReference>
<protein>
    <submittedName>
        <fullName evidence="9">EAL domain-containing protein</fullName>
    </submittedName>
</protein>
<dbReference type="PROSITE" id="PS50883">
    <property type="entry name" value="EAL"/>
    <property type="match status" value="1"/>
</dbReference>
<evidence type="ECO:0000256" key="3">
    <source>
        <dbReference type="ARBA" id="ARBA00022989"/>
    </source>
</evidence>
<comment type="subcellular location">
    <subcellularLocation>
        <location evidence="1">Membrane</location>
    </subcellularLocation>
</comment>
<evidence type="ECO:0000313" key="9">
    <source>
        <dbReference type="EMBL" id="MDP8568795.1"/>
    </source>
</evidence>
<dbReference type="EMBL" id="JAVCAP010000033">
    <property type="protein sequence ID" value="MDP8568795.1"/>
    <property type="molecule type" value="Genomic_DNA"/>
</dbReference>
<dbReference type="InterPro" id="IPR042240">
    <property type="entry name" value="CHASE_sf"/>
</dbReference>
<dbReference type="NCBIfam" id="TIGR00254">
    <property type="entry name" value="GGDEF"/>
    <property type="match status" value="1"/>
</dbReference>
<dbReference type="InterPro" id="IPR001633">
    <property type="entry name" value="EAL_dom"/>
</dbReference>
<dbReference type="InterPro" id="IPR000700">
    <property type="entry name" value="PAS-assoc_C"/>
</dbReference>
<dbReference type="RefSeq" id="WP_306390559.1">
    <property type="nucleotide sequence ID" value="NZ_JAVCAP010000033.1"/>
</dbReference>
<dbReference type="InterPro" id="IPR035919">
    <property type="entry name" value="EAL_sf"/>
</dbReference>
<dbReference type="InterPro" id="IPR000014">
    <property type="entry name" value="PAS"/>
</dbReference>
<dbReference type="Pfam" id="PF03924">
    <property type="entry name" value="CHASE"/>
    <property type="match status" value="1"/>
</dbReference>
<gene>
    <name evidence="9" type="ORF">Q9291_13145</name>
</gene>
<organism evidence="9 10">
    <name type="scientific">Methylophilus aquaticus</name>
    <dbReference type="NCBI Taxonomy" id="1971610"/>
    <lineage>
        <taxon>Bacteria</taxon>
        <taxon>Pseudomonadati</taxon>
        <taxon>Pseudomonadota</taxon>
        <taxon>Betaproteobacteria</taxon>
        <taxon>Nitrosomonadales</taxon>
        <taxon>Methylophilaceae</taxon>
        <taxon>Methylophilus</taxon>
    </lineage>
</organism>
<dbReference type="SUPFAM" id="SSF141868">
    <property type="entry name" value="EAL domain-like"/>
    <property type="match status" value="1"/>
</dbReference>
<evidence type="ECO:0000259" key="7">
    <source>
        <dbReference type="PROSITE" id="PS50883"/>
    </source>
</evidence>
<dbReference type="Gene3D" id="3.20.20.450">
    <property type="entry name" value="EAL domain"/>
    <property type="match status" value="1"/>
</dbReference>
<dbReference type="InterPro" id="IPR043128">
    <property type="entry name" value="Rev_trsase/Diguanyl_cyclase"/>
</dbReference>
<dbReference type="PANTHER" id="PTHR44757">
    <property type="entry name" value="DIGUANYLATE CYCLASE DGCP"/>
    <property type="match status" value="1"/>
</dbReference>
<dbReference type="CDD" id="cd00130">
    <property type="entry name" value="PAS"/>
    <property type="match status" value="1"/>
</dbReference>
<dbReference type="Gene3D" id="3.30.450.20">
    <property type="entry name" value="PAS domain"/>
    <property type="match status" value="1"/>
</dbReference>
<dbReference type="InterPro" id="IPR001610">
    <property type="entry name" value="PAC"/>
</dbReference>
<evidence type="ECO:0000256" key="1">
    <source>
        <dbReference type="ARBA" id="ARBA00004370"/>
    </source>
</evidence>
<evidence type="ECO:0000256" key="2">
    <source>
        <dbReference type="ARBA" id="ARBA00022692"/>
    </source>
</evidence>
<dbReference type="SMART" id="SM01079">
    <property type="entry name" value="CHASE"/>
    <property type="match status" value="1"/>
</dbReference>
<reference evidence="10" key="1">
    <citation type="journal article" date="2019" name="Int. J. Syst. Evol. Microbiol.">
        <title>The Global Catalogue of Microorganisms (GCM) 10K type strain sequencing project: providing services to taxonomists for standard genome sequencing and annotation.</title>
        <authorList>
            <consortium name="The Broad Institute Genomics Platform"/>
            <consortium name="The Broad Institute Genome Sequencing Center for Infectious Disease"/>
            <person name="Wu L."/>
            <person name="Ma J."/>
        </authorList>
    </citation>
    <scope>NUCLEOTIDE SEQUENCE [LARGE SCALE GENOMIC DNA]</scope>
    <source>
        <strain evidence="10">VKM B-3159</strain>
    </source>
</reference>
<keyword evidence="10" id="KW-1185">Reference proteome</keyword>
<dbReference type="Pfam" id="PF08447">
    <property type="entry name" value="PAS_3"/>
    <property type="match status" value="1"/>
</dbReference>
<keyword evidence="2" id="KW-0812">Transmembrane</keyword>
<sequence>MFRLNIASLRQLMLSRWIVGLLLLSALQTTFMLWMNERQHAEALQSYKFRQAVQSADDSIQRQMDTYRQTLKSVEQLYVSSNHVSAEEFKLFVDDYTESPQDHGLRAIGFIKYIHLRQPQTYRDLDIPIPQLLKKVQPVAGDDELAPVLYVEPRTDANQERLLQNTFANPQLRADLRASSEPGRLVMSTQLAIEGDGLQRPQFMLQAPVYWGELLKADQFTRQHHLNGWVFLRFDVQVFLSGALHAVEQRQLHIDVFDITRGQPHIPLYHSVATQDNVHETRAMFAMTRTFSVNGQPWQMRVRSTPAFDATIDYSDANRIGMFGLFLSILAAGVVYFAVMRHRTQRELEKNSQELMTSEQRWKFALEGTGDGIWDWNVPENQVIYSDRWKGMLGFASHEFDCLPASWHQRIHAEDYASAISILEQVLKGKREKFALEYRLQCKDGSWKWVFDRGMVLLRDERGLPLRILGTLADITKIKQSEEAVWQYANVDTLTGLLNRRMFFARLDQELRKVKRSGQKLAIIFLDLDRFKEVNDMLGHAQGDKLLQHAGKRLVECVRDDDLVSRLGGDEFVLMLSAADVNYVEDVAQKVLDALVQPFRLDQSHVYVSASLGIAIFPDDADNKEDLMKRVDQAIYASKQKGGSCFTYFTPRMQEHAERRMLLSNDLRLAISKKQFFLEYQPVVNLQNNTVFKAEALIRWRHPEKGVIPPMEFIGIAEDNLLILQIGQWVFKTAIEQCRHWRESLHPAFQVAINKSPVQFVSEQKRQQDWFFKMAQNHLPGDMVTVEITERLLLDANPHVSERLAQYRRAGVQVALDDFGTGYSALSYLKKFPIDYVKIDRSFVRELGSSHEDGALCQAIIVMAHSLGMQVVAEGIENQRQLDMLREMGCDYGQGYYFSPPLRPAAFEAWHQAWNKSMQVS</sequence>
<dbReference type="SMART" id="SM00052">
    <property type="entry name" value="EAL"/>
    <property type="match status" value="1"/>
</dbReference>
<dbReference type="NCBIfam" id="TIGR00229">
    <property type="entry name" value="sensory_box"/>
    <property type="match status" value="1"/>
</dbReference>
<feature type="domain" description="GGDEF" evidence="8">
    <location>
        <begin position="519"/>
        <end position="651"/>
    </location>
</feature>
<dbReference type="PANTHER" id="PTHR44757:SF2">
    <property type="entry name" value="BIOFILM ARCHITECTURE MAINTENANCE PROTEIN MBAA"/>
    <property type="match status" value="1"/>
</dbReference>
<dbReference type="PROSITE" id="PS50113">
    <property type="entry name" value="PAC"/>
    <property type="match status" value="1"/>
</dbReference>
<dbReference type="InterPro" id="IPR000160">
    <property type="entry name" value="GGDEF_dom"/>
</dbReference>
<evidence type="ECO:0000313" key="10">
    <source>
        <dbReference type="Proteomes" id="UP001225906"/>
    </source>
</evidence>
<dbReference type="SMART" id="SM00086">
    <property type="entry name" value="PAC"/>
    <property type="match status" value="1"/>
</dbReference>
<dbReference type="Gene3D" id="3.30.70.270">
    <property type="match status" value="1"/>
</dbReference>
<dbReference type="CDD" id="cd01948">
    <property type="entry name" value="EAL"/>
    <property type="match status" value="1"/>
</dbReference>
<dbReference type="SMART" id="SM00267">
    <property type="entry name" value="GGDEF"/>
    <property type="match status" value="1"/>
</dbReference>
<dbReference type="SUPFAM" id="SSF55073">
    <property type="entry name" value="Nucleotide cyclase"/>
    <property type="match status" value="1"/>
</dbReference>
<dbReference type="InterPro" id="IPR035965">
    <property type="entry name" value="PAS-like_dom_sf"/>
</dbReference>
<dbReference type="InterPro" id="IPR013655">
    <property type="entry name" value="PAS_fold_3"/>
</dbReference>
<dbReference type="Pfam" id="PF00990">
    <property type="entry name" value="GGDEF"/>
    <property type="match status" value="1"/>
</dbReference>
<evidence type="ECO:0000259" key="5">
    <source>
        <dbReference type="PROSITE" id="PS50113"/>
    </source>
</evidence>
<dbReference type="Proteomes" id="UP001225906">
    <property type="component" value="Unassembled WGS sequence"/>
</dbReference>